<dbReference type="Proteomes" id="UP000013569">
    <property type="component" value="Unassembled WGS sequence"/>
</dbReference>
<sequence>MEVPLMKDLFVRLAVAVTGVGIGLAMAASPAAAASSARVSLATPAPNTVVSTIVSLKNSDQLCYVSFYGPAAHQSPRVRMVPHGTSAIRTTGLPSGRYSAYLNCGALQVSKQNLTVTGKSSGTPTSALVAPERGSSLSSVLDLFGSS</sequence>
<dbReference type="EMBL" id="AQPW01000029">
    <property type="protein sequence ID" value="EON31181.1"/>
    <property type="molecule type" value="Genomic_DNA"/>
</dbReference>
<evidence type="ECO:0000313" key="1">
    <source>
        <dbReference type="EMBL" id="EON31181.1"/>
    </source>
</evidence>
<gene>
    <name evidence="1" type="ORF">GTC6_18733</name>
</gene>
<name>R7Y578_9ACTN</name>
<comment type="caution">
    <text evidence="1">The sequence shown here is derived from an EMBL/GenBank/DDBJ whole genome shotgun (WGS) entry which is preliminary data.</text>
</comment>
<dbReference type="PATRIC" id="fig|1316928.3.peg.3784"/>
<evidence type="ECO:0000313" key="2">
    <source>
        <dbReference type="Proteomes" id="UP000013569"/>
    </source>
</evidence>
<organism evidence="1 2">
    <name type="scientific">Gordonia terrae C-6</name>
    <dbReference type="NCBI Taxonomy" id="1316928"/>
    <lineage>
        <taxon>Bacteria</taxon>
        <taxon>Bacillati</taxon>
        <taxon>Actinomycetota</taxon>
        <taxon>Actinomycetes</taxon>
        <taxon>Mycobacteriales</taxon>
        <taxon>Gordoniaceae</taxon>
        <taxon>Gordonia</taxon>
    </lineage>
</organism>
<dbReference type="AlphaFoldDB" id="R7Y578"/>
<reference evidence="1 2" key="1">
    <citation type="journal article" date="2013" name="Genome Announc.">
        <title>Draft Genome Sequence of a Benzothiophene-Desulfurizing Bacterium, Gordona terrae Strain C-6.</title>
        <authorList>
            <person name="Wang W."/>
            <person name="Ma T."/>
            <person name="Ren Y."/>
            <person name="Li G."/>
        </authorList>
    </citation>
    <scope>NUCLEOTIDE SEQUENCE [LARGE SCALE GENOMIC DNA]</scope>
    <source>
        <strain evidence="1 2">C-6</strain>
    </source>
</reference>
<proteinExistence type="predicted"/>
<protein>
    <submittedName>
        <fullName evidence="1">Uncharacterized protein</fullName>
    </submittedName>
</protein>
<accession>R7Y578</accession>